<evidence type="ECO:0000313" key="10">
    <source>
        <dbReference type="Proteomes" id="UP000075714"/>
    </source>
</evidence>
<keyword evidence="2" id="KW-0677">Repeat</keyword>
<feature type="repeat" description="ANK" evidence="6">
    <location>
        <begin position="133"/>
        <end position="165"/>
    </location>
</feature>
<reference evidence="10" key="1">
    <citation type="journal article" date="2016" name="Nat. Commun.">
        <title>The Gonium pectorale genome demonstrates co-option of cell cycle regulation during the evolution of multicellularity.</title>
        <authorList>
            <person name="Hanschen E.R."/>
            <person name="Marriage T.N."/>
            <person name="Ferris P.J."/>
            <person name="Hamaji T."/>
            <person name="Toyoda A."/>
            <person name="Fujiyama A."/>
            <person name="Neme R."/>
            <person name="Noguchi H."/>
            <person name="Minakuchi Y."/>
            <person name="Suzuki M."/>
            <person name="Kawai-Toyooka H."/>
            <person name="Smith D.R."/>
            <person name="Sparks H."/>
            <person name="Anderson J."/>
            <person name="Bakaric R."/>
            <person name="Luria V."/>
            <person name="Karger A."/>
            <person name="Kirschner M.W."/>
            <person name="Durand P.M."/>
            <person name="Michod R.E."/>
            <person name="Nozaki H."/>
            <person name="Olson B.J."/>
        </authorList>
    </citation>
    <scope>NUCLEOTIDE SEQUENCE [LARGE SCALE GENOMIC DNA]</scope>
    <source>
        <strain evidence="10">NIES-2863</strain>
    </source>
</reference>
<dbReference type="PANTHER" id="PTHR24161:SF122">
    <property type="match status" value="1"/>
</dbReference>
<protein>
    <recommendedName>
        <fullName evidence="8">RING-type domain-containing protein</fullName>
    </recommendedName>
</protein>
<dbReference type="GO" id="GO:0008270">
    <property type="term" value="F:zinc ion binding"/>
    <property type="evidence" value="ECO:0007669"/>
    <property type="project" value="UniProtKB-KW"/>
</dbReference>
<evidence type="ECO:0000256" key="7">
    <source>
        <dbReference type="PROSITE-ProRule" id="PRU00175"/>
    </source>
</evidence>
<keyword evidence="10" id="KW-1185">Reference proteome</keyword>
<dbReference type="EMBL" id="LSYV01000047">
    <property type="protein sequence ID" value="KXZ46201.1"/>
    <property type="molecule type" value="Genomic_DNA"/>
</dbReference>
<dbReference type="PROSITE" id="PS50089">
    <property type="entry name" value="ZF_RING_2"/>
    <property type="match status" value="1"/>
</dbReference>
<keyword evidence="4" id="KW-0862">Zinc</keyword>
<evidence type="ECO:0000256" key="6">
    <source>
        <dbReference type="PROSITE-ProRule" id="PRU00023"/>
    </source>
</evidence>
<dbReference type="AlphaFoldDB" id="A0A150G8R2"/>
<comment type="caution">
    <text evidence="9">The sequence shown here is derived from an EMBL/GenBank/DDBJ whole genome shotgun (WGS) entry which is preliminary data.</text>
</comment>
<feature type="domain" description="RING-type" evidence="8">
    <location>
        <begin position="350"/>
        <end position="392"/>
    </location>
</feature>
<feature type="repeat" description="ANK" evidence="6">
    <location>
        <begin position="60"/>
        <end position="86"/>
    </location>
</feature>
<evidence type="ECO:0000313" key="9">
    <source>
        <dbReference type="EMBL" id="KXZ46201.1"/>
    </source>
</evidence>
<accession>A0A150G8R2</accession>
<dbReference type="InterPro" id="IPR036770">
    <property type="entry name" value="Ankyrin_rpt-contain_sf"/>
</dbReference>
<dbReference type="PROSITE" id="PS50088">
    <property type="entry name" value="ANK_REPEAT"/>
    <property type="match status" value="2"/>
</dbReference>
<dbReference type="InterPro" id="IPR001841">
    <property type="entry name" value="Znf_RING"/>
</dbReference>
<dbReference type="InterPro" id="IPR013083">
    <property type="entry name" value="Znf_RING/FYVE/PHD"/>
</dbReference>
<dbReference type="InterPro" id="IPR002110">
    <property type="entry name" value="Ankyrin_rpt"/>
</dbReference>
<dbReference type="Pfam" id="PF12796">
    <property type="entry name" value="Ank_2"/>
    <property type="match status" value="2"/>
</dbReference>
<dbReference type="Gene3D" id="3.30.40.10">
    <property type="entry name" value="Zinc/RING finger domain, C3HC4 (zinc finger)"/>
    <property type="match status" value="1"/>
</dbReference>
<dbReference type="PROSITE" id="PS50297">
    <property type="entry name" value="ANK_REP_REGION"/>
    <property type="match status" value="2"/>
</dbReference>
<dbReference type="STRING" id="33097.A0A150G8R2"/>
<evidence type="ECO:0000256" key="1">
    <source>
        <dbReference type="ARBA" id="ARBA00022723"/>
    </source>
</evidence>
<organism evidence="9 10">
    <name type="scientific">Gonium pectorale</name>
    <name type="common">Green alga</name>
    <dbReference type="NCBI Taxonomy" id="33097"/>
    <lineage>
        <taxon>Eukaryota</taxon>
        <taxon>Viridiplantae</taxon>
        <taxon>Chlorophyta</taxon>
        <taxon>core chlorophytes</taxon>
        <taxon>Chlorophyceae</taxon>
        <taxon>CS clade</taxon>
        <taxon>Chlamydomonadales</taxon>
        <taxon>Volvocaceae</taxon>
        <taxon>Gonium</taxon>
    </lineage>
</organism>
<dbReference type="PANTHER" id="PTHR24161">
    <property type="entry name" value="ANK_REP_REGION DOMAIN-CONTAINING PROTEIN-RELATED"/>
    <property type="match status" value="1"/>
</dbReference>
<dbReference type="SUPFAM" id="SSF48403">
    <property type="entry name" value="Ankyrin repeat"/>
    <property type="match status" value="1"/>
</dbReference>
<dbReference type="OrthoDB" id="534630at2759"/>
<proteinExistence type="predicted"/>
<keyword evidence="3 7" id="KW-0863">Zinc-finger</keyword>
<dbReference type="PROSITE" id="PS00518">
    <property type="entry name" value="ZF_RING_1"/>
    <property type="match status" value="1"/>
</dbReference>
<gene>
    <name evidence="9" type="ORF">GPECTOR_46g270</name>
</gene>
<name>A0A150G8R2_GONPE</name>
<dbReference type="CDD" id="cd16449">
    <property type="entry name" value="RING-HC"/>
    <property type="match status" value="1"/>
</dbReference>
<evidence type="ECO:0000256" key="4">
    <source>
        <dbReference type="ARBA" id="ARBA00022833"/>
    </source>
</evidence>
<keyword evidence="5 6" id="KW-0040">ANK repeat</keyword>
<evidence type="ECO:0000256" key="5">
    <source>
        <dbReference type="ARBA" id="ARBA00023043"/>
    </source>
</evidence>
<sequence>MGTAISCALPGTSFELFQVWHYAASAGSVEVLTALMDAGRRRGALPRERLLRALNARNDRGQTPLMQAARAGNAGAVRWLLEQGADQWTVETNCLRTALHYAALRDRVECVEALLERLSTADLCRYLDVRTCSGMTALHYACVSNALGAVRCLLARGADMLATTTLGEAYDLVALPAGATPLHVAATTNALDCGLELLRHYHLHLASPFYPDPRRRLDGQSNTAYHVAMARRNMVLAEALHPASSLAALTGEEGPLGDAAQAAEGGDGSLLPRGVCAVPRLALLAGEGVRRQLLADIDLAEKVVAAFRNRNPDRFDPGAAGADQLPYLRITGSVADSAYARAPWLPVMQCSVCLEDEYCLVLETCHHRLCAGCARDVVTRTVRLPLPCPVCRLPVVQLTSPVC</sequence>
<evidence type="ECO:0000256" key="3">
    <source>
        <dbReference type="ARBA" id="ARBA00022771"/>
    </source>
</evidence>
<dbReference type="SMART" id="SM00184">
    <property type="entry name" value="RING"/>
    <property type="match status" value="1"/>
</dbReference>
<keyword evidence="1" id="KW-0479">Metal-binding</keyword>
<dbReference type="Proteomes" id="UP000075714">
    <property type="component" value="Unassembled WGS sequence"/>
</dbReference>
<evidence type="ECO:0000259" key="8">
    <source>
        <dbReference type="PROSITE" id="PS50089"/>
    </source>
</evidence>
<dbReference type="InterPro" id="IPR017907">
    <property type="entry name" value="Znf_RING_CS"/>
</dbReference>
<dbReference type="SUPFAM" id="SSF57850">
    <property type="entry name" value="RING/U-box"/>
    <property type="match status" value="1"/>
</dbReference>
<dbReference type="SMART" id="SM00248">
    <property type="entry name" value="ANK"/>
    <property type="match status" value="5"/>
</dbReference>
<dbReference type="Gene3D" id="1.25.40.20">
    <property type="entry name" value="Ankyrin repeat-containing domain"/>
    <property type="match status" value="2"/>
</dbReference>
<evidence type="ECO:0000256" key="2">
    <source>
        <dbReference type="ARBA" id="ARBA00022737"/>
    </source>
</evidence>